<feature type="coiled-coil region" evidence="5">
    <location>
        <begin position="313"/>
        <end position="347"/>
    </location>
</feature>
<feature type="region of interest" description="Disordered" evidence="6">
    <location>
        <begin position="95"/>
        <end position="139"/>
    </location>
</feature>
<proteinExistence type="inferred from homology"/>
<dbReference type="Proteomes" id="UP000291343">
    <property type="component" value="Unassembled WGS sequence"/>
</dbReference>
<dbReference type="InParanoid" id="A0A482X1D7"/>
<gene>
    <name evidence="7" type="ORF">LSTR_LSTR001175</name>
</gene>
<dbReference type="GO" id="GO:0005912">
    <property type="term" value="C:adherens junction"/>
    <property type="evidence" value="ECO:0007669"/>
    <property type="project" value="UniProtKB-SubCell"/>
</dbReference>
<dbReference type="PANTHER" id="PTHR13546:SF15">
    <property type="entry name" value="CCDC85"/>
    <property type="match status" value="1"/>
</dbReference>
<comment type="caution">
    <text evidence="7">The sequence shown here is derived from an EMBL/GenBank/DDBJ whole genome shotgun (WGS) entry which is preliminary data.</text>
</comment>
<feature type="region of interest" description="Disordered" evidence="6">
    <location>
        <begin position="1"/>
        <end position="53"/>
    </location>
</feature>
<organism evidence="7 8">
    <name type="scientific">Laodelphax striatellus</name>
    <name type="common">Small brown planthopper</name>
    <name type="synonym">Delphax striatella</name>
    <dbReference type="NCBI Taxonomy" id="195883"/>
    <lineage>
        <taxon>Eukaryota</taxon>
        <taxon>Metazoa</taxon>
        <taxon>Ecdysozoa</taxon>
        <taxon>Arthropoda</taxon>
        <taxon>Hexapoda</taxon>
        <taxon>Insecta</taxon>
        <taxon>Pterygota</taxon>
        <taxon>Neoptera</taxon>
        <taxon>Paraneoptera</taxon>
        <taxon>Hemiptera</taxon>
        <taxon>Auchenorrhyncha</taxon>
        <taxon>Fulgoroidea</taxon>
        <taxon>Delphacidae</taxon>
        <taxon>Criomorphinae</taxon>
        <taxon>Laodelphax</taxon>
    </lineage>
</organism>
<accession>A0A482X1D7</accession>
<evidence type="ECO:0000256" key="3">
    <source>
        <dbReference type="ARBA" id="ARBA00022949"/>
    </source>
</evidence>
<keyword evidence="4 5" id="KW-0175">Coiled coil</keyword>
<feature type="compositionally biased region" description="Pro residues" evidence="6">
    <location>
        <begin position="285"/>
        <end position="301"/>
    </location>
</feature>
<comment type="subcellular location">
    <subcellularLocation>
        <location evidence="1">Cell junction</location>
        <location evidence="1">Adherens junction</location>
    </subcellularLocation>
</comment>
<feature type="coiled-coil region" evidence="5">
    <location>
        <begin position="216"/>
        <end position="250"/>
    </location>
</feature>
<dbReference type="OrthoDB" id="10056395at2759"/>
<comment type="similarity">
    <text evidence="2">Belongs to the CCDC85 family.</text>
</comment>
<evidence type="ECO:0000256" key="1">
    <source>
        <dbReference type="ARBA" id="ARBA00004536"/>
    </source>
</evidence>
<dbReference type="STRING" id="195883.A0A482X1D7"/>
<dbReference type="FunCoup" id="A0A482X1D7">
    <property type="interactions" value="107"/>
</dbReference>
<keyword evidence="8" id="KW-1185">Reference proteome</keyword>
<protein>
    <recommendedName>
        <fullName evidence="9">Coiled-coil domain-containing protein 85C</fullName>
    </recommendedName>
</protein>
<reference evidence="7 8" key="1">
    <citation type="journal article" date="2017" name="Gigascience">
        <title>Genome sequence of the small brown planthopper, Laodelphax striatellus.</title>
        <authorList>
            <person name="Zhu J."/>
            <person name="Jiang F."/>
            <person name="Wang X."/>
            <person name="Yang P."/>
            <person name="Bao Y."/>
            <person name="Zhao W."/>
            <person name="Wang W."/>
            <person name="Lu H."/>
            <person name="Wang Q."/>
            <person name="Cui N."/>
            <person name="Li J."/>
            <person name="Chen X."/>
            <person name="Luo L."/>
            <person name="Yu J."/>
            <person name="Kang L."/>
            <person name="Cui F."/>
        </authorList>
    </citation>
    <scope>NUCLEOTIDE SEQUENCE [LARGE SCALE GENOMIC DNA]</scope>
    <source>
        <strain evidence="7">Lst14</strain>
    </source>
</reference>
<dbReference type="Pfam" id="PF10226">
    <property type="entry name" value="CCDC85"/>
    <property type="match status" value="1"/>
</dbReference>
<dbReference type="SMR" id="A0A482X1D7"/>
<dbReference type="InterPro" id="IPR019359">
    <property type="entry name" value="CCDC85"/>
</dbReference>
<evidence type="ECO:0000256" key="5">
    <source>
        <dbReference type="SAM" id="Coils"/>
    </source>
</evidence>
<feature type="compositionally biased region" description="Low complexity" evidence="6">
    <location>
        <begin position="113"/>
        <end position="130"/>
    </location>
</feature>
<evidence type="ECO:0000256" key="2">
    <source>
        <dbReference type="ARBA" id="ARBA00009052"/>
    </source>
</evidence>
<evidence type="ECO:0000313" key="8">
    <source>
        <dbReference type="Proteomes" id="UP000291343"/>
    </source>
</evidence>
<keyword evidence="3" id="KW-0965">Cell junction</keyword>
<feature type="compositionally biased region" description="Low complexity" evidence="6">
    <location>
        <begin position="1"/>
        <end position="16"/>
    </location>
</feature>
<evidence type="ECO:0008006" key="9">
    <source>
        <dbReference type="Google" id="ProtNLM"/>
    </source>
</evidence>
<dbReference type="PANTHER" id="PTHR13546">
    <property type="entry name" value="RE60986P"/>
    <property type="match status" value="1"/>
</dbReference>
<dbReference type="AlphaFoldDB" id="A0A482X1D7"/>
<sequence>MSKKQSSSVVVAAAAAPGHKKLPVPRYQAPPPPHPSVVARIQPPPPVSAAPGPQDALLLRHHLTDAGGHRFATADIDRHQQAIDKQQLTGPIAELKQQQQQRTAVAPPPQYHAPPAVISSSGSSSAPAGVTQQQQQPAPADMLKFVRKPPDAHTDAQRLADQGRRLAAELRTMKEANQRLSDDNQELRDLCCFLDDDRQKGRKLAREWQRFGRYTASVMRQEVSAYQAKLRELDTKQQELIKDNLELKELCLYLDEERSGVCRACGAGLRRDDGDGSSSSTNADEPPPPPHLYPRPPPAPLLSPTASTVSTADQSLLDYVQRLESKVKQLEEEKRALQQKLGQIQAPWQERSPAAPAVVSANDSREMGPETVVQALQVLEVREQLERSIPGSENDLTTPDMADGEKALLREMCNVVWRKLEEGPAARR</sequence>
<feature type="region of interest" description="Disordered" evidence="6">
    <location>
        <begin position="269"/>
        <end position="308"/>
    </location>
</feature>
<dbReference type="EMBL" id="QKKF02019844">
    <property type="protein sequence ID" value="RZF39654.1"/>
    <property type="molecule type" value="Genomic_DNA"/>
</dbReference>
<evidence type="ECO:0000256" key="6">
    <source>
        <dbReference type="SAM" id="MobiDB-lite"/>
    </source>
</evidence>
<evidence type="ECO:0000313" key="7">
    <source>
        <dbReference type="EMBL" id="RZF39654.1"/>
    </source>
</evidence>
<name>A0A482X1D7_LAOST</name>
<evidence type="ECO:0000256" key="4">
    <source>
        <dbReference type="ARBA" id="ARBA00023054"/>
    </source>
</evidence>